<protein>
    <submittedName>
        <fullName evidence="2">dTDP-glucose pyrophosphorylase</fullName>
    </submittedName>
</protein>
<dbReference type="AlphaFoldDB" id="J2JLI5"/>
<keyword evidence="3" id="KW-1185">Reference proteome</keyword>
<accession>J2JLI5</accession>
<comment type="caution">
    <text evidence="2">The sequence shown here is derived from an EMBL/GenBank/DDBJ whole genome shotgun (WGS) entry which is preliminary data.</text>
</comment>
<reference evidence="2 3" key="1">
    <citation type="journal article" date="2012" name="J. Bacteriol.">
        <title>Twenty-one genome sequences from Pseudomonas species and 19 genome sequences from diverse bacteria isolated from the rhizosphere and endosphere of Populus deltoides.</title>
        <authorList>
            <person name="Brown S.D."/>
            <person name="Utturkar S.M."/>
            <person name="Klingeman D.M."/>
            <person name="Johnson C.M."/>
            <person name="Martin S.L."/>
            <person name="Land M.L."/>
            <person name="Lu T.Y."/>
            <person name="Schadt C.W."/>
            <person name="Doktycz M.J."/>
            <person name="Pelletier D.A."/>
        </authorList>
    </citation>
    <scope>NUCLEOTIDE SEQUENCE [LARGE SCALE GENOMIC DNA]</scope>
    <source>
        <strain evidence="2 3">CF314</strain>
    </source>
</reference>
<dbReference type="RefSeq" id="WP_007846045.1">
    <property type="nucleotide sequence ID" value="NZ_AKJY01000087.1"/>
</dbReference>
<dbReference type="SUPFAM" id="SSF53448">
    <property type="entry name" value="Nucleotide-diphospho-sugar transferases"/>
    <property type="match status" value="1"/>
</dbReference>
<dbReference type="EMBL" id="AKJY01000087">
    <property type="protein sequence ID" value="EJL68750.1"/>
    <property type="molecule type" value="Genomic_DNA"/>
</dbReference>
<gene>
    <name evidence="2" type="ORF">PMI13_03503</name>
</gene>
<dbReference type="OrthoDB" id="9779926at2"/>
<feature type="domain" description="Nucleotidyl transferase" evidence="1">
    <location>
        <begin position="8"/>
        <end position="140"/>
    </location>
</feature>
<dbReference type="Pfam" id="PF00483">
    <property type="entry name" value="NTP_transferase"/>
    <property type="match status" value="1"/>
</dbReference>
<evidence type="ECO:0000313" key="3">
    <source>
        <dbReference type="Proteomes" id="UP000007509"/>
    </source>
</evidence>
<dbReference type="InterPro" id="IPR005835">
    <property type="entry name" value="NTP_transferase_dom"/>
</dbReference>
<proteinExistence type="predicted"/>
<sequence>MSSKKTLLILAGGLGSRYKGLKQIDGITDNGSPIMEYSIYDALEAGFNKIVIVINRFIPENYKDRLENISRNNNFELQWVYQEMNRYVPENFDHSERQKPWGTAHAVLCAREFIREPFVMINADDFYGKEIYQLASKEIDLHHISDSQFELIGYPLYTTLSDNGTVARGICSLDPENYLIHIEEQTSIRKENNLIVYTENGKDIEADPDTLISMNYFVFHPVIFNSLEVYFRSFISSNPLPHQEFYIPSVIQKMINERKIKVLVKTSPSQWIGMTYSGDKNMLKNYLETATQLKRYPKDLWN</sequence>
<organism evidence="2 3">
    <name type="scientific">Chryseobacterium populi</name>
    <dbReference type="NCBI Taxonomy" id="1144316"/>
    <lineage>
        <taxon>Bacteria</taxon>
        <taxon>Pseudomonadati</taxon>
        <taxon>Bacteroidota</taxon>
        <taxon>Flavobacteriia</taxon>
        <taxon>Flavobacteriales</taxon>
        <taxon>Weeksellaceae</taxon>
        <taxon>Chryseobacterium group</taxon>
        <taxon>Chryseobacterium</taxon>
    </lineage>
</organism>
<evidence type="ECO:0000313" key="2">
    <source>
        <dbReference type="EMBL" id="EJL68750.1"/>
    </source>
</evidence>
<dbReference type="PATRIC" id="fig|1144316.3.peg.3520"/>
<dbReference type="Proteomes" id="UP000007509">
    <property type="component" value="Unassembled WGS sequence"/>
</dbReference>
<dbReference type="InterPro" id="IPR029044">
    <property type="entry name" value="Nucleotide-diphossugar_trans"/>
</dbReference>
<dbReference type="Gene3D" id="3.90.550.10">
    <property type="entry name" value="Spore Coat Polysaccharide Biosynthesis Protein SpsA, Chain A"/>
    <property type="match status" value="1"/>
</dbReference>
<evidence type="ECO:0000259" key="1">
    <source>
        <dbReference type="Pfam" id="PF00483"/>
    </source>
</evidence>
<name>J2JLI5_9FLAO</name>